<evidence type="ECO:0000313" key="2">
    <source>
        <dbReference type="EMBL" id="KAK5636532.1"/>
    </source>
</evidence>
<accession>A0AAN7ZAI7</accession>
<evidence type="ECO:0008006" key="4">
    <source>
        <dbReference type="Google" id="ProtNLM"/>
    </source>
</evidence>
<keyword evidence="1" id="KW-0732">Signal</keyword>
<keyword evidence="3" id="KW-1185">Reference proteome</keyword>
<organism evidence="2 3">
    <name type="scientific">Xylaria bambusicola</name>
    <dbReference type="NCBI Taxonomy" id="326684"/>
    <lineage>
        <taxon>Eukaryota</taxon>
        <taxon>Fungi</taxon>
        <taxon>Dikarya</taxon>
        <taxon>Ascomycota</taxon>
        <taxon>Pezizomycotina</taxon>
        <taxon>Sordariomycetes</taxon>
        <taxon>Xylariomycetidae</taxon>
        <taxon>Xylariales</taxon>
        <taxon>Xylariaceae</taxon>
        <taxon>Xylaria</taxon>
    </lineage>
</organism>
<dbReference type="Proteomes" id="UP001305414">
    <property type="component" value="Unassembled WGS sequence"/>
</dbReference>
<evidence type="ECO:0000313" key="3">
    <source>
        <dbReference type="Proteomes" id="UP001305414"/>
    </source>
</evidence>
<dbReference type="PANTHER" id="PTHR35569:SF1">
    <property type="entry name" value="CYANAMIDE HYDRATASE DDI2-RELATED"/>
    <property type="match status" value="1"/>
</dbReference>
<evidence type="ECO:0000256" key="1">
    <source>
        <dbReference type="SAM" id="SignalP"/>
    </source>
</evidence>
<proteinExistence type="predicted"/>
<dbReference type="SUPFAM" id="SSF109604">
    <property type="entry name" value="HD-domain/PDEase-like"/>
    <property type="match status" value="1"/>
</dbReference>
<name>A0AAN7ZAI7_9PEZI</name>
<reference evidence="2 3" key="1">
    <citation type="submission" date="2023-10" db="EMBL/GenBank/DDBJ databases">
        <title>Draft genome sequence of Xylaria bambusicola isolate GMP-LS, the root and basal stem rot pathogen of sugarcane in Indonesia.</title>
        <authorList>
            <person name="Selvaraj P."/>
            <person name="Muralishankar V."/>
            <person name="Muruganantham S."/>
            <person name="Sp S."/>
            <person name="Haryani S."/>
            <person name="Lau K.J.X."/>
            <person name="Naqvi N.I."/>
        </authorList>
    </citation>
    <scope>NUCLEOTIDE SEQUENCE [LARGE SCALE GENOMIC DNA]</scope>
    <source>
        <strain evidence="2">GMP-LS</strain>
    </source>
</reference>
<dbReference type="PANTHER" id="PTHR35569">
    <property type="entry name" value="CYANAMIDE HYDRATASE DDI2-RELATED"/>
    <property type="match status" value="1"/>
</dbReference>
<dbReference type="EMBL" id="JAWHQM010000072">
    <property type="protein sequence ID" value="KAK5636532.1"/>
    <property type="molecule type" value="Genomic_DNA"/>
</dbReference>
<gene>
    <name evidence="2" type="ORF">RRF57_012244</name>
</gene>
<feature type="signal peptide" evidence="1">
    <location>
        <begin position="1"/>
        <end position="16"/>
    </location>
</feature>
<comment type="caution">
    <text evidence="2">The sequence shown here is derived from an EMBL/GenBank/DDBJ whole genome shotgun (WGS) entry which is preliminary data.</text>
</comment>
<sequence length="242" mass="27046">MIFFLSVLTLATTVTAIYTKRMTTIAGVEVIDTQIVRDAQALIRGFPNYLYSHQMRSWLFGAAMINANATLKKNIDLEVHAIATMLHDLGWDMTPGSRWVSPDKRFEVDGAIGARTWLSEHPIGKFWAPERVRKVFQAIALHGSGSIVNYFELEEAVIVQSISQDYNGPVNGVTHAVYDRIAKQFPQDELLSGTNKTFVWLAETKPSTTWDTWLQPWGDAFVPGYSAVGHRSFDHIAGTKAS</sequence>
<feature type="chain" id="PRO_5042890903" description="HD domain-containing protein" evidence="1">
    <location>
        <begin position="17"/>
        <end position="242"/>
    </location>
</feature>
<protein>
    <recommendedName>
        <fullName evidence="4">HD domain-containing protein</fullName>
    </recommendedName>
</protein>
<dbReference type="AlphaFoldDB" id="A0AAN7ZAI7"/>